<dbReference type="InterPro" id="IPR036108">
    <property type="entry name" value="4pyrrol_syn_uPrphyn_synt_sf"/>
</dbReference>
<dbReference type="GO" id="GO:0006782">
    <property type="term" value="P:protoporphyrinogen IX biosynthetic process"/>
    <property type="evidence" value="ECO:0007669"/>
    <property type="project" value="UniProtKB-UniPathway"/>
</dbReference>
<dbReference type="CDD" id="cd06578">
    <property type="entry name" value="HemD"/>
    <property type="match status" value="1"/>
</dbReference>
<dbReference type="InterPro" id="IPR003754">
    <property type="entry name" value="4pyrrol_synth_uPrphyn_synth"/>
</dbReference>
<dbReference type="GeneID" id="93582643"/>
<reference evidence="2 3" key="1">
    <citation type="submission" date="2019-01" db="EMBL/GenBank/DDBJ databases">
        <title>Intercellular communication is required for trap formation in the nematode-trapping fungus Duddingtonia flagrans.</title>
        <authorList>
            <person name="Youssar L."/>
            <person name="Wernet V."/>
            <person name="Hensel N."/>
            <person name="Hildebrandt H.-G."/>
            <person name="Fischer R."/>
        </authorList>
    </citation>
    <scope>NUCLEOTIDE SEQUENCE [LARGE SCALE GENOMIC DNA]</scope>
    <source>
        <strain evidence="2 3">CBS H-5679</strain>
    </source>
</reference>
<dbReference type="RefSeq" id="XP_067494863.1">
    <property type="nucleotide sequence ID" value="XM_067632241.1"/>
</dbReference>
<dbReference type="UniPathway" id="UPA00251">
    <property type="reaction ID" value="UER00320"/>
</dbReference>
<name>A0A437ADF8_ARTFL</name>
<dbReference type="GO" id="GO:0006780">
    <property type="term" value="P:uroporphyrinogen III biosynthetic process"/>
    <property type="evidence" value="ECO:0007669"/>
    <property type="project" value="InterPro"/>
</dbReference>
<dbReference type="OrthoDB" id="5595751at2759"/>
<evidence type="ECO:0000259" key="1">
    <source>
        <dbReference type="Pfam" id="PF02602"/>
    </source>
</evidence>
<dbReference type="GO" id="GO:0004852">
    <property type="term" value="F:uroporphyrinogen-III synthase activity"/>
    <property type="evidence" value="ECO:0007669"/>
    <property type="project" value="InterPro"/>
</dbReference>
<feature type="domain" description="Tetrapyrrole biosynthesis uroporphyrinogen III synthase" evidence="1">
    <location>
        <begin position="17"/>
        <end position="300"/>
    </location>
</feature>
<dbReference type="PANTHER" id="PTHR12390">
    <property type="entry name" value="UROPORPHYRINOGEN III SYNTHASE"/>
    <property type="match status" value="1"/>
</dbReference>
<gene>
    <name evidence="2" type="ORF">DFL_000332</name>
</gene>
<proteinExistence type="predicted"/>
<evidence type="ECO:0000313" key="2">
    <source>
        <dbReference type="EMBL" id="RVD89319.1"/>
    </source>
</evidence>
<dbReference type="VEuPathDB" id="FungiDB:DFL_000332"/>
<comment type="caution">
    <text evidence="2">The sequence shown here is derived from an EMBL/GenBank/DDBJ whole genome shotgun (WGS) entry which is preliminary data.</text>
</comment>
<dbReference type="Gene3D" id="3.40.50.10090">
    <property type="match status" value="2"/>
</dbReference>
<dbReference type="STRING" id="97331.A0A437ADF8"/>
<sequence length="306" mass="33284">MPPPILLLKTESTPSDPYATLLASHGYDPIFVPVLHHTAVNGDAVKEYILDGAVTGTTTMNNDDNTKDGDETQRKSKKKFAAIIITSQRAVESLGSILQELNSTHPSLVSSFLATATIYVVGPATRNSLLSLGFPPSHVIGEDSGNGAVLADFIMNHYVENGYDGDLLFLTGETHSTILPTRVPERLKEIIGREVEVEEVVVYKTGVMESFEDDLKSCLDRLSQSQSRSDGELQPTWLIFFSPTGTDAALRVLSSFSPTHSQTKKYKCCSIGPTTRDFMFQKFGRKADAMAKIPSPEGVLEAIRGG</sequence>
<protein>
    <recommendedName>
        <fullName evidence="1">Tetrapyrrole biosynthesis uroporphyrinogen III synthase domain-containing protein</fullName>
    </recommendedName>
</protein>
<evidence type="ECO:0000313" key="3">
    <source>
        <dbReference type="Proteomes" id="UP000283090"/>
    </source>
</evidence>
<dbReference type="EMBL" id="SAEB01000001">
    <property type="protein sequence ID" value="RVD89319.1"/>
    <property type="molecule type" value="Genomic_DNA"/>
</dbReference>
<dbReference type="InterPro" id="IPR039793">
    <property type="entry name" value="UROS/Hem4"/>
</dbReference>
<dbReference type="Proteomes" id="UP000283090">
    <property type="component" value="Unassembled WGS sequence"/>
</dbReference>
<keyword evidence="3" id="KW-1185">Reference proteome</keyword>
<dbReference type="GO" id="GO:0005829">
    <property type="term" value="C:cytosol"/>
    <property type="evidence" value="ECO:0007669"/>
    <property type="project" value="TreeGrafter"/>
</dbReference>
<dbReference type="SUPFAM" id="SSF69618">
    <property type="entry name" value="HemD-like"/>
    <property type="match status" value="1"/>
</dbReference>
<organism evidence="2 3">
    <name type="scientific">Arthrobotrys flagrans</name>
    <name type="common">Nematode-trapping fungus</name>
    <name type="synonym">Trichothecium flagrans</name>
    <dbReference type="NCBI Taxonomy" id="97331"/>
    <lineage>
        <taxon>Eukaryota</taxon>
        <taxon>Fungi</taxon>
        <taxon>Dikarya</taxon>
        <taxon>Ascomycota</taxon>
        <taxon>Pezizomycotina</taxon>
        <taxon>Orbiliomycetes</taxon>
        <taxon>Orbiliales</taxon>
        <taxon>Orbiliaceae</taxon>
        <taxon>Arthrobotrys</taxon>
    </lineage>
</organism>
<accession>A0A437ADF8</accession>
<dbReference type="PANTHER" id="PTHR12390:SF0">
    <property type="entry name" value="UROPORPHYRINOGEN-III SYNTHASE"/>
    <property type="match status" value="1"/>
</dbReference>
<dbReference type="AlphaFoldDB" id="A0A437ADF8"/>
<dbReference type="Pfam" id="PF02602">
    <property type="entry name" value="HEM4"/>
    <property type="match status" value="1"/>
</dbReference>